<proteinExistence type="predicted"/>
<sequence length="58" mass="6965">FIMSIMKYQKFAEKTQERQETHETHIVVPGILLPLFTLRTRAKKQRICQKHTKGKKRI</sequence>
<protein>
    <submittedName>
        <fullName evidence="1">Uncharacterized protein</fullName>
    </submittedName>
</protein>
<accession>X0Y7N4</accession>
<evidence type="ECO:0000313" key="1">
    <source>
        <dbReference type="EMBL" id="GAG43307.1"/>
    </source>
</evidence>
<gene>
    <name evidence="1" type="ORF">S01H1_83180</name>
</gene>
<organism evidence="1">
    <name type="scientific">marine sediment metagenome</name>
    <dbReference type="NCBI Taxonomy" id="412755"/>
    <lineage>
        <taxon>unclassified sequences</taxon>
        <taxon>metagenomes</taxon>
        <taxon>ecological metagenomes</taxon>
    </lineage>
</organism>
<dbReference type="EMBL" id="BARS01056499">
    <property type="protein sequence ID" value="GAG43307.1"/>
    <property type="molecule type" value="Genomic_DNA"/>
</dbReference>
<name>X0Y7N4_9ZZZZ</name>
<reference evidence="1" key="1">
    <citation type="journal article" date="2014" name="Front. Microbiol.">
        <title>High frequency of phylogenetically diverse reductive dehalogenase-homologous genes in deep subseafloor sedimentary metagenomes.</title>
        <authorList>
            <person name="Kawai M."/>
            <person name="Futagami T."/>
            <person name="Toyoda A."/>
            <person name="Takaki Y."/>
            <person name="Nishi S."/>
            <person name="Hori S."/>
            <person name="Arai W."/>
            <person name="Tsubouchi T."/>
            <person name="Morono Y."/>
            <person name="Uchiyama I."/>
            <person name="Ito T."/>
            <person name="Fujiyama A."/>
            <person name="Inagaki F."/>
            <person name="Takami H."/>
        </authorList>
    </citation>
    <scope>NUCLEOTIDE SEQUENCE</scope>
    <source>
        <strain evidence="1">Expedition CK06-06</strain>
    </source>
</reference>
<dbReference type="AlphaFoldDB" id="X0Y7N4"/>
<comment type="caution">
    <text evidence="1">The sequence shown here is derived from an EMBL/GenBank/DDBJ whole genome shotgun (WGS) entry which is preliminary data.</text>
</comment>
<feature type="non-terminal residue" evidence="1">
    <location>
        <position position="1"/>
    </location>
</feature>